<dbReference type="PRINTS" id="PR00380">
    <property type="entry name" value="KINESINHEAVY"/>
</dbReference>
<dbReference type="Proteomes" id="UP000324705">
    <property type="component" value="Chromosome 7A"/>
</dbReference>
<dbReference type="CDD" id="cd06222">
    <property type="entry name" value="RNase_H_like"/>
    <property type="match status" value="1"/>
</dbReference>
<evidence type="ECO:0000256" key="7">
    <source>
        <dbReference type="PROSITE-ProRule" id="PRU00283"/>
    </source>
</evidence>
<evidence type="ECO:0000256" key="3">
    <source>
        <dbReference type="ARBA" id="ARBA00022741"/>
    </source>
</evidence>
<dbReference type="GO" id="GO:0004523">
    <property type="term" value="F:RNA-DNA hybrid ribonuclease activity"/>
    <property type="evidence" value="ECO:0007669"/>
    <property type="project" value="InterPro"/>
</dbReference>
<dbReference type="PANTHER" id="PTHR47968">
    <property type="entry name" value="CENTROMERE PROTEIN E"/>
    <property type="match status" value="1"/>
</dbReference>
<dbReference type="Pfam" id="PF00225">
    <property type="entry name" value="Kinesin"/>
    <property type="match status" value="1"/>
</dbReference>
<evidence type="ECO:0000256" key="5">
    <source>
        <dbReference type="ARBA" id="ARBA00023054"/>
    </source>
</evidence>
<evidence type="ECO:0000256" key="1">
    <source>
        <dbReference type="ARBA" id="ARBA00007310"/>
    </source>
</evidence>
<gene>
    <name evidence="10" type="ORF">TRITD_7Av1G113350</name>
</gene>
<keyword evidence="6 7" id="KW-0505">Motor protein</keyword>
<dbReference type="AlphaFoldDB" id="A0A9R1BN26"/>
<dbReference type="Pfam" id="PF11995">
    <property type="entry name" value="DUF3490"/>
    <property type="match status" value="1"/>
</dbReference>
<dbReference type="InterPro" id="IPR021881">
    <property type="entry name" value="NACK_C"/>
</dbReference>
<keyword evidence="11" id="KW-1185">Reference proteome</keyword>
<dbReference type="GO" id="GO:0005874">
    <property type="term" value="C:microtubule"/>
    <property type="evidence" value="ECO:0007669"/>
    <property type="project" value="UniProtKB-KW"/>
</dbReference>
<name>A0A9R1BN26_TRITD</name>
<evidence type="ECO:0000256" key="2">
    <source>
        <dbReference type="ARBA" id="ARBA00022701"/>
    </source>
</evidence>
<dbReference type="EMBL" id="LT934123">
    <property type="protein sequence ID" value="VAI74737.1"/>
    <property type="molecule type" value="Genomic_DNA"/>
</dbReference>
<protein>
    <recommendedName>
        <fullName evidence="9">Kinesin motor domain-containing protein</fullName>
    </recommendedName>
</protein>
<reference evidence="10 11" key="1">
    <citation type="submission" date="2017-09" db="EMBL/GenBank/DDBJ databases">
        <authorList>
            <consortium name="International Durum Wheat Genome Sequencing Consortium (IDWGSC)"/>
            <person name="Milanesi L."/>
        </authorList>
    </citation>
    <scope>NUCLEOTIDE SEQUENCE [LARGE SCALE GENOMIC DNA]</scope>
    <source>
        <strain evidence="11">cv. Svevo</strain>
    </source>
</reference>
<evidence type="ECO:0000256" key="8">
    <source>
        <dbReference type="SAM" id="Coils"/>
    </source>
</evidence>
<dbReference type="GO" id="GO:0008017">
    <property type="term" value="F:microtubule binding"/>
    <property type="evidence" value="ECO:0007669"/>
    <property type="project" value="InterPro"/>
</dbReference>
<dbReference type="SUPFAM" id="SSF52540">
    <property type="entry name" value="P-loop containing nucleoside triphosphate hydrolases"/>
    <property type="match status" value="1"/>
</dbReference>
<dbReference type="CDD" id="cd01374">
    <property type="entry name" value="KISc_CENP_E"/>
    <property type="match status" value="1"/>
</dbReference>
<dbReference type="Gramene" id="TRITD7Av1G113350.8">
    <property type="protein sequence ID" value="TRITD7Av1G113350.8"/>
    <property type="gene ID" value="TRITD7Av1G113350"/>
</dbReference>
<dbReference type="Pfam" id="PF13456">
    <property type="entry name" value="RVT_3"/>
    <property type="match status" value="1"/>
</dbReference>
<evidence type="ECO:0000313" key="10">
    <source>
        <dbReference type="EMBL" id="VAI74737.1"/>
    </source>
</evidence>
<keyword evidence="3 7" id="KW-0547">Nucleotide-binding</keyword>
<dbReference type="InterPro" id="IPR036961">
    <property type="entry name" value="Kinesin_motor_dom_sf"/>
</dbReference>
<dbReference type="Gene3D" id="3.40.850.10">
    <property type="entry name" value="Kinesin motor domain"/>
    <property type="match status" value="1"/>
</dbReference>
<dbReference type="InterPro" id="IPR044730">
    <property type="entry name" value="RNase_H-like_dom_plant"/>
</dbReference>
<dbReference type="GO" id="GO:0003777">
    <property type="term" value="F:microtubule motor activity"/>
    <property type="evidence" value="ECO:0007669"/>
    <property type="project" value="InterPro"/>
</dbReference>
<evidence type="ECO:0000256" key="4">
    <source>
        <dbReference type="ARBA" id="ARBA00022840"/>
    </source>
</evidence>
<keyword evidence="2" id="KW-0493">Microtubule</keyword>
<dbReference type="InterPro" id="IPR019821">
    <property type="entry name" value="Kinesin_motor_CS"/>
</dbReference>
<dbReference type="PROSITE" id="PS50067">
    <property type="entry name" value="KINESIN_MOTOR_2"/>
    <property type="match status" value="1"/>
</dbReference>
<evidence type="ECO:0000313" key="11">
    <source>
        <dbReference type="Proteomes" id="UP000324705"/>
    </source>
</evidence>
<evidence type="ECO:0000256" key="6">
    <source>
        <dbReference type="ARBA" id="ARBA00023175"/>
    </source>
</evidence>
<keyword evidence="4 7" id="KW-0067">ATP-binding</keyword>
<accession>A0A9R1BN26</accession>
<dbReference type="PROSITE" id="PS00411">
    <property type="entry name" value="KINESIN_MOTOR_1"/>
    <property type="match status" value="1"/>
</dbReference>
<dbReference type="GO" id="GO:0007018">
    <property type="term" value="P:microtubule-based movement"/>
    <property type="evidence" value="ECO:0007669"/>
    <property type="project" value="InterPro"/>
</dbReference>
<dbReference type="PANTHER" id="PTHR47968:SF40">
    <property type="entry name" value="KINESIN-LIKE PROTEIN KIN-7H"/>
    <property type="match status" value="1"/>
</dbReference>
<comment type="similarity">
    <text evidence="1">Belongs to the TRAFAC class myosin-kinesin ATPase superfamily. Kinesin family. KIN-7 subfamily.</text>
</comment>
<dbReference type="InterPro" id="IPR027417">
    <property type="entry name" value="P-loop_NTPase"/>
</dbReference>
<keyword evidence="5 8" id="KW-0175">Coiled coil</keyword>
<feature type="coiled-coil region" evidence="8">
    <location>
        <begin position="602"/>
        <end position="629"/>
    </location>
</feature>
<dbReference type="InterPro" id="IPR001752">
    <property type="entry name" value="Kinesin_motor_dom"/>
</dbReference>
<dbReference type="InterPro" id="IPR002156">
    <property type="entry name" value="RNaseH_domain"/>
</dbReference>
<sequence length="1238" mass="138766">MTKTPLWSITNSGTWMPILAPTYSTKIFINRTVMTTYVIPFVHWAYFLQVSPVESLRRRAKVLLPRFRLETAAVVPKNLLFIFLGGDRGWRPPQPGWVKINTDNTIDTQAQLGGTRGFARSHLSFMGAWSKPMPGVTDPFIAKFLALREGVIFAQLKSYSHVVMEVDCSKVARFWNSHHILKSIVIPIFDEIKERASNFASFSVQHVTKEVNCTKNKSWDSTVSPSALSYPHVRCRGRGAILTLFLGGGGAGLRRAMGAGEEDAAAAWEKVEAKEERIMVSVRVRPLNGRESGDSSDWECISPTTVMFRSTVPDRAMFPTAYTYDRVFGPNCSTRQVYEEGAKEVALSVVSGINSSIFAYGQTSSGKTYTMTGITEYSVMDIYDYIEKHPEREFMLKFSAIEIYNEAVRDLLSHDTTPLRLLDDPEKGTTVEKLTEETLRDKDHLRDLLGMCEAQREIGETALNEASSRSHQILRLTIESSVKQYLGRGKSSTLNFVDLAGSERASQTASAGMRLKEGSHINRSLLTLGKVVRQLSKGRNGHIPYRDSKLTRILQSSLGGNARTAIVCTMSPARTHIEQSRNTLLFATCAKEVVTNAQVNVVMSDKALLKHLQRELARLENELKLPESASCTSHAEVLREKDAQIKKDVHSRSSESLARNASEEALSVSDTYGGSYQDQGHAVFDESYVFSADHDDLSVPNQTMDLPQQTRVRKPISPWHPPSNYSSDGTESYNMKEVAFRSASEVSEEHCREVQCIEIHEHRRSTSEEFNVLLHEGTKLHIPEVEDISRDAVPQPDEVPEAVSITEKMEDHIKIYPTKEERQAEIIANAVEGPIEVHQCESDDFADNFVKLYPCDSNISLDVGKPYPHECLTVKRCITSSKDSALARSQSCRASFMIIPNSWFDDSENTGQTPPGEIFRYPPRRPDKVRRSLYQGNDGCQNNNTSVDLSADSGEVVCDEVVKDMSTSDEVVKDMSTSDEVVKDMSTSGEVAREWSANEAEQEVCAGDISCVTDLEQKAAKHHEDQPEEHQAEQQIVRDECAAVKTVKDVGIDAVPSTAESPSRWPIDFANRQREIIELWHDCNVSLVHRTYFFLLFKGDVADSVYMEVEHRRLSFILSSFSTSSAGGELNSAMASGLKNMKRERDMLYKQMLKKLTNGDKEGIYTRWGIDLGSKQRRLQLSRLVWTRADMEHVRESASLVARLIDLVEPGQALKEMFGLNFTLAPRTERRSFSLLGA</sequence>
<dbReference type="SMART" id="SM00129">
    <property type="entry name" value="KISc"/>
    <property type="match status" value="1"/>
</dbReference>
<feature type="binding site" evidence="7">
    <location>
        <begin position="361"/>
        <end position="368"/>
    </location>
    <ligand>
        <name>ATP</name>
        <dbReference type="ChEBI" id="CHEBI:30616"/>
    </ligand>
</feature>
<dbReference type="GO" id="GO:0003676">
    <property type="term" value="F:nucleic acid binding"/>
    <property type="evidence" value="ECO:0007669"/>
    <property type="project" value="InterPro"/>
</dbReference>
<dbReference type="GO" id="GO:0005524">
    <property type="term" value="F:ATP binding"/>
    <property type="evidence" value="ECO:0007669"/>
    <property type="project" value="UniProtKB-UniRule"/>
</dbReference>
<proteinExistence type="inferred from homology"/>
<dbReference type="InterPro" id="IPR027640">
    <property type="entry name" value="Kinesin-like_fam"/>
</dbReference>
<organism evidence="10 11">
    <name type="scientific">Triticum turgidum subsp. durum</name>
    <name type="common">Durum wheat</name>
    <name type="synonym">Triticum durum</name>
    <dbReference type="NCBI Taxonomy" id="4567"/>
    <lineage>
        <taxon>Eukaryota</taxon>
        <taxon>Viridiplantae</taxon>
        <taxon>Streptophyta</taxon>
        <taxon>Embryophyta</taxon>
        <taxon>Tracheophyta</taxon>
        <taxon>Spermatophyta</taxon>
        <taxon>Magnoliopsida</taxon>
        <taxon>Liliopsida</taxon>
        <taxon>Poales</taxon>
        <taxon>Poaceae</taxon>
        <taxon>BOP clade</taxon>
        <taxon>Pooideae</taxon>
        <taxon>Triticodae</taxon>
        <taxon>Triticeae</taxon>
        <taxon>Triticinae</taxon>
        <taxon>Triticum</taxon>
    </lineage>
</organism>
<feature type="domain" description="Kinesin motor" evidence="9">
    <location>
        <begin position="277"/>
        <end position="593"/>
    </location>
</feature>
<dbReference type="FunFam" id="3.40.850.10:FF:000016">
    <property type="entry name" value="Kinesin-like protein"/>
    <property type="match status" value="1"/>
</dbReference>
<evidence type="ECO:0000259" key="9">
    <source>
        <dbReference type="PROSITE" id="PS50067"/>
    </source>
</evidence>